<keyword evidence="3 6" id="KW-0731">Sigma factor</keyword>
<dbReference type="PANTHER" id="PTHR43133:SF59">
    <property type="entry name" value="ECF RNA POLYMERASE SIGMA FACTOR SIGR"/>
    <property type="match status" value="1"/>
</dbReference>
<proteinExistence type="inferred from homology"/>
<dbReference type="CDD" id="cd06171">
    <property type="entry name" value="Sigma70_r4"/>
    <property type="match status" value="1"/>
</dbReference>
<accession>A0ABM7ITA0</accession>
<feature type="domain" description="RNA polymerase sigma factor 70 region 4 type 2" evidence="8">
    <location>
        <begin position="136"/>
        <end position="187"/>
    </location>
</feature>
<dbReference type="InterPro" id="IPR000838">
    <property type="entry name" value="RNA_pol_sigma70_ECF_CS"/>
</dbReference>
<evidence type="ECO:0000256" key="5">
    <source>
        <dbReference type="ARBA" id="ARBA00023163"/>
    </source>
</evidence>
<reference evidence="9 10" key="1">
    <citation type="journal article" date="2019" name="Emerg. Microbes Infect.">
        <title>Comprehensive subspecies identification of 175 nontuberculous mycobacteria species based on 7547 genomic profiles.</title>
        <authorList>
            <person name="Matsumoto Y."/>
            <person name="Kinjo T."/>
            <person name="Motooka D."/>
            <person name="Nabeya D."/>
            <person name="Jung N."/>
            <person name="Uechi K."/>
            <person name="Horii T."/>
            <person name="Iida T."/>
            <person name="Fujita J."/>
            <person name="Nakamura S."/>
        </authorList>
    </citation>
    <scope>NUCLEOTIDE SEQUENCE [LARGE SCALE GENOMIC DNA]</scope>
    <source>
        <strain evidence="9 10">JCM 15653</strain>
    </source>
</reference>
<gene>
    <name evidence="9" type="primary">rpoE_2</name>
    <name evidence="9" type="ORF">MBOE_16910</name>
</gene>
<dbReference type="InterPro" id="IPR007627">
    <property type="entry name" value="RNA_pol_sigma70_r2"/>
</dbReference>
<dbReference type="NCBIfam" id="TIGR02937">
    <property type="entry name" value="sigma70-ECF"/>
    <property type="match status" value="1"/>
</dbReference>
<evidence type="ECO:0000256" key="6">
    <source>
        <dbReference type="RuleBase" id="RU000716"/>
    </source>
</evidence>
<name>A0ABM7ITA0_9MYCO</name>
<dbReference type="PROSITE" id="PS01063">
    <property type="entry name" value="SIGMA70_ECF"/>
    <property type="match status" value="1"/>
</dbReference>
<dbReference type="SUPFAM" id="SSF88659">
    <property type="entry name" value="Sigma3 and sigma4 domains of RNA polymerase sigma factors"/>
    <property type="match status" value="1"/>
</dbReference>
<dbReference type="InterPro" id="IPR013325">
    <property type="entry name" value="RNA_pol_sigma_r2"/>
</dbReference>
<keyword evidence="5 6" id="KW-0804">Transcription</keyword>
<dbReference type="InterPro" id="IPR014284">
    <property type="entry name" value="RNA_pol_sigma-70_dom"/>
</dbReference>
<sequence>MAGAGAMPMSTGMHVSSDDCRAERFERDALPLVDQLFAAARRYTRNVADAEDLVQETMVKAYSSFHTYRDGTNIRAWLFRILTNTWINSYRTAQRRPQEVFADELSDAQLAEVALRFPLGVVSAELAALESMGDDDVRDAMRALPESQGVVVYYADVAGFRYKEIAEILQIPVGTVMSRLHRGRRALRSRLVEMAVARGYLDRPSHDGTAA</sequence>
<evidence type="ECO:0000256" key="4">
    <source>
        <dbReference type="ARBA" id="ARBA00023125"/>
    </source>
</evidence>
<evidence type="ECO:0000256" key="1">
    <source>
        <dbReference type="ARBA" id="ARBA00010641"/>
    </source>
</evidence>
<keyword evidence="2 6" id="KW-0805">Transcription regulation</keyword>
<evidence type="ECO:0000313" key="10">
    <source>
        <dbReference type="Proteomes" id="UP000466683"/>
    </source>
</evidence>
<keyword evidence="4 6" id="KW-0238">DNA-binding</keyword>
<dbReference type="NCBIfam" id="TIGR02947">
    <property type="entry name" value="SigH_actino"/>
    <property type="match status" value="1"/>
</dbReference>
<organism evidence="9 10">
    <name type="scientific">Mycolicibacterium boenickei</name>
    <dbReference type="NCBI Taxonomy" id="146017"/>
    <lineage>
        <taxon>Bacteria</taxon>
        <taxon>Bacillati</taxon>
        <taxon>Actinomycetota</taxon>
        <taxon>Actinomycetes</taxon>
        <taxon>Mycobacteriales</taxon>
        <taxon>Mycobacteriaceae</taxon>
        <taxon>Mycolicibacterium</taxon>
    </lineage>
</organism>
<dbReference type="InterPro" id="IPR013249">
    <property type="entry name" value="RNA_pol_sigma70_r4_t2"/>
</dbReference>
<dbReference type="InterPro" id="IPR013324">
    <property type="entry name" value="RNA_pol_sigma_r3/r4-like"/>
</dbReference>
<protein>
    <recommendedName>
        <fullName evidence="6">RNA polymerase sigma factor</fullName>
    </recommendedName>
</protein>
<dbReference type="Gene3D" id="1.10.10.10">
    <property type="entry name" value="Winged helix-like DNA-binding domain superfamily/Winged helix DNA-binding domain"/>
    <property type="match status" value="1"/>
</dbReference>
<evidence type="ECO:0000313" key="9">
    <source>
        <dbReference type="EMBL" id="BBX90042.1"/>
    </source>
</evidence>
<evidence type="ECO:0000256" key="2">
    <source>
        <dbReference type="ARBA" id="ARBA00023015"/>
    </source>
</evidence>
<dbReference type="EMBL" id="AP022579">
    <property type="protein sequence ID" value="BBX90042.1"/>
    <property type="molecule type" value="Genomic_DNA"/>
</dbReference>
<dbReference type="Pfam" id="PF08281">
    <property type="entry name" value="Sigma70_r4_2"/>
    <property type="match status" value="1"/>
</dbReference>
<evidence type="ECO:0000259" key="7">
    <source>
        <dbReference type="Pfam" id="PF04542"/>
    </source>
</evidence>
<evidence type="ECO:0000259" key="8">
    <source>
        <dbReference type="Pfam" id="PF08281"/>
    </source>
</evidence>
<dbReference type="Gene3D" id="1.10.1740.10">
    <property type="match status" value="1"/>
</dbReference>
<dbReference type="Proteomes" id="UP000466683">
    <property type="component" value="Chromosome"/>
</dbReference>
<keyword evidence="10" id="KW-1185">Reference proteome</keyword>
<dbReference type="InterPro" id="IPR014293">
    <property type="entry name" value="RNA_pol_sigma70_actinobac"/>
</dbReference>
<evidence type="ECO:0000256" key="3">
    <source>
        <dbReference type="ARBA" id="ARBA00023082"/>
    </source>
</evidence>
<dbReference type="InterPro" id="IPR039425">
    <property type="entry name" value="RNA_pol_sigma-70-like"/>
</dbReference>
<feature type="domain" description="RNA polymerase sigma-70 region 2" evidence="7">
    <location>
        <begin position="34"/>
        <end position="96"/>
    </location>
</feature>
<dbReference type="InterPro" id="IPR036388">
    <property type="entry name" value="WH-like_DNA-bd_sf"/>
</dbReference>
<dbReference type="PANTHER" id="PTHR43133">
    <property type="entry name" value="RNA POLYMERASE ECF-TYPE SIGMA FACTO"/>
    <property type="match status" value="1"/>
</dbReference>
<dbReference type="SUPFAM" id="SSF88946">
    <property type="entry name" value="Sigma2 domain of RNA polymerase sigma factors"/>
    <property type="match status" value="1"/>
</dbReference>
<dbReference type="Pfam" id="PF04542">
    <property type="entry name" value="Sigma70_r2"/>
    <property type="match status" value="1"/>
</dbReference>
<comment type="similarity">
    <text evidence="1 6">Belongs to the sigma-70 factor family. ECF subfamily.</text>
</comment>